<dbReference type="GO" id="GO:0005507">
    <property type="term" value="F:copper ion binding"/>
    <property type="evidence" value="ECO:0007669"/>
    <property type="project" value="InterPro"/>
</dbReference>
<feature type="compositionally biased region" description="Low complexity" evidence="9">
    <location>
        <begin position="398"/>
        <end position="424"/>
    </location>
</feature>
<dbReference type="InterPro" id="IPR008457">
    <property type="entry name" value="Cu-R_CopD_dom"/>
</dbReference>
<feature type="transmembrane region" description="Helical" evidence="10">
    <location>
        <begin position="284"/>
        <end position="308"/>
    </location>
</feature>
<evidence type="ECO:0000256" key="1">
    <source>
        <dbReference type="ARBA" id="ARBA00004651"/>
    </source>
</evidence>
<accession>A0A6J6G1M2</accession>
<organism evidence="13">
    <name type="scientific">freshwater metagenome</name>
    <dbReference type="NCBI Taxonomy" id="449393"/>
    <lineage>
        <taxon>unclassified sequences</taxon>
        <taxon>metagenomes</taxon>
        <taxon>ecological metagenomes</taxon>
    </lineage>
</organism>
<feature type="region of interest" description="Disordered" evidence="9">
    <location>
        <begin position="388"/>
        <end position="424"/>
    </location>
</feature>
<dbReference type="GO" id="GO:0006825">
    <property type="term" value="P:copper ion transport"/>
    <property type="evidence" value="ECO:0007669"/>
    <property type="project" value="InterPro"/>
</dbReference>
<dbReference type="InterPro" id="IPR014756">
    <property type="entry name" value="Ig_E-set"/>
</dbReference>
<keyword evidence="7" id="KW-0186">Copper</keyword>
<evidence type="ECO:0000259" key="12">
    <source>
        <dbReference type="Pfam" id="PF05425"/>
    </source>
</evidence>
<evidence type="ECO:0000256" key="5">
    <source>
        <dbReference type="ARBA" id="ARBA00022729"/>
    </source>
</evidence>
<dbReference type="PANTHER" id="PTHR34820:SF4">
    <property type="entry name" value="INNER MEMBRANE PROTEIN YEBZ"/>
    <property type="match status" value="1"/>
</dbReference>
<feature type="transmembrane region" description="Helical" evidence="10">
    <location>
        <begin position="251"/>
        <end position="272"/>
    </location>
</feature>
<dbReference type="Gene3D" id="2.60.40.1220">
    <property type="match status" value="1"/>
</dbReference>
<dbReference type="InterPro" id="IPR014755">
    <property type="entry name" value="Cu-Rt/internalin_Ig-like"/>
</dbReference>
<dbReference type="GO" id="GO:0005886">
    <property type="term" value="C:plasma membrane"/>
    <property type="evidence" value="ECO:0007669"/>
    <property type="project" value="UniProtKB-SubCell"/>
</dbReference>
<feature type="domain" description="Copper resistance protein D" evidence="12">
    <location>
        <begin position="315"/>
        <end position="383"/>
    </location>
</feature>
<gene>
    <name evidence="13" type="ORF">UFOPK1493_03898</name>
</gene>
<evidence type="ECO:0000256" key="10">
    <source>
        <dbReference type="SAM" id="Phobius"/>
    </source>
</evidence>
<comment type="subcellular location">
    <subcellularLocation>
        <location evidence="1">Cell membrane</location>
        <topology evidence="1">Multi-pass membrane protein</topology>
    </subcellularLocation>
</comment>
<dbReference type="GO" id="GO:0046688">
    <property type="term" value="P:response to copper ion"/>
    <property type="evidence" value="ECO:0007669"/>
    <property type="project" value="InterPro"/>
</dbReference>
<evidence type="ECO:0000256" key="6">
    <source>
        <dbReference type="ARBA" id="ARBA00022989"/>
    </source>
</evidence>
<evidence type="ECO:0000256" key="3">
    <source>
        <dbReference type="ARBA" id="ARBA00022692"/>
    </source>
</evidence>
<dbReference type="PANTHER" id="PTHR34820">
    <property type="entry name" value="INNER MEMBRANE PROTEIN YEBZ"/>
    <property type="match status" value="1"/>
</dbReference>
<dbReference type="AlphaFoldDB" id="A0A6J6G1M2"/>
<evidence type="ECO:0000256" key="9">
    <source>
        <dbReference type="SAM" id="MobiDB-lite"/>
    </source>
</evidence>
<feature type="transmembrane region" description="Helical" evidence="10">
    <location>
        <begin position="360"/>
        <end position="379"/>
    </location>
</feature>
<feature type="transmembrane region" description="Helical" evidence="10">
    <location>
        <begin position="154"/>
        <end position="173"/>
    </location>
</feature>
<evidence type="ECO:0000256" key="4">
    <source>
        <dbReference type="ARBA" id="ARBA00022723"/>
    </source>
</evidence>
<keyword evidence="2" id="KW-1003">Cell membrane</keyword>
<evidence type="ECO:0000259" key="11">
    <source>
        <dbReference type="Pfam" id="PF04234"/>
    </source>
</evidence>
<keyword evidence="4" id="KW-0479">Metal-binding</keyword>
<name>A0A6J6G1M2_9ZZZZ</name>
<feature type="transmembrane region" description="Helical" evidence="10">
    <location>
        <begin position="320"/>
        <end position="340"/>
    </location>
</feature>
<dbReference type="GO" id="GO:0042597">
    <property type="term" value="C:periplasmic space"/>
    <property type="evidence" value="ECO:0007669"/>
    <property type="project" value="InterPro"/>
</dbReference>
<dbReference type="InterPro" id="IPR032694">
    <property type="entry name" value="CopC/D"/>
</dbReference>
<keyword evidence="5" id="KW-0732">Signal</keyword>
<feature type="domain" description="CopC" evidence="11">
    <location>
        <begin position="27"/>
        <end position="121"/>
    </location>
</feature>
<sequence>MLRIARVAIGLCVGLAVLSAPQQASAHSDLISTEPAANAVLSVAPTEIVLRFSETVDVTDDAIRLVDSAGDSVDLAALEQPRGDTVVARPIDALEDGTFVVAWTAISADSHPIGGAFVFSVGTPSEVAPGVVEKILDDRERTSPAERALGVGRFLSYLGVAVVIGVLAVVRVLAPPLLSARRTGVVVRSACLLGIAGTALMISAQAVEIGSSAVDWGAVTATRSGRWWAVRLVAIAIVTLLLPWRTRLARPVVAAVATGGGVGLLVVVALGGHAVSGRAIPLGFAATVVHLGAMSLWVGGLVVLTVVVSRGDVRATAARFSRIALVSVSVLAVTGVLNAWRQVAGGQDTVSSGYGRWLLIKLQIVVVVVTIAGLTHLIIHRRSLGRADVDPSRAVPDTTGAGPTRGAKTTGAKTTRANTTRANTKASGARTVVVDERDVDGEVRRNIWFEVVAIVAVVAATAGLAGATPPRVTSAASDTPADATLTIEQGGYVARVDVTPAIAGAVVVDVNVAPVDAALPSPDEITATIELVDGDVGPIELALEPVAPGRVTAAANVPLAGQWAIEVTARLGEFDQLIFTGDITIADP</sequence>
<dbReference type="EMBL" id="CAEZSR010000255">
    <property type="protein sequence ID" value="CAB4593999.1"/>
    <property type="molecule type" value="Genomic_DNA"/>
</dbReference>
<feature type="transmembrane region" description="Helical" evidence="10">
    <location>
        <begin position="227"/>
        <end position="244"/>
    </location>
</feature>
<keyword evidence="8 10" id="KW-0472">Membrane</keyword>
<evidence type="ECO:0000313" key="13">
    <source>
        <dbReference type="EMBL" id="CAB4593999.1"/>
    </source>
</evidence>
<dbReference type="Pfam" id="PF05425">
    <property type="entry name" value="CopD"/>
    <property type="match status" value="1"/>
</dbReference>
<keyword evidence="6 10" id="KW-1133">Transmembrane helix</keyword>
<keyword evidence="3 10" id="KW-0812">Transmembrane</keyword>
<protein>
    <submittedName>
        <fullName evidence="13">Unannotated protein</fullName>
    </submittedName>
</protein>
<reference evidence="13" key="1">
    <citation type="submission" date="2020-05" db="EMBL/GenBank/DDBJ databases">
        <authorList>
            <person name="Chiriac C."/>
            <person name="Salcher M."/>
            <person name="Ghai R."/>
            <person name="Kavagutti S V."/>
        </authorList>
    </citation>
    <scope>NUCLEOTIDE SEQUENCE</scope>
</reference>
<evidence type="ECO:0000256" key="8">
    <source>
        <dbReference type="ARBA" id="ARBA00023136"/>
    </source>
</evidence>
<feature type="transmembrane region" description="Helical" evidence="10">
    <location>
        <begin position="185"/>
        <end position="207"/>
    </location>
</feature>
<dbReference type="Pfam" id="PF04234">
    <property type="entry name" value="CopC"/>
    <property type="match status" value="1"/>
</dbReference>
<dbReference type="InterPro" id="IPR007348">
    <property type="entry name" value="CopC_dom"/>
</dbReference>
<feature type="transmembrane region" description="Helical" evidence="10">
    <location>
        <begin position="447"/>
        <end position="467"/>
    </location>
</feature>
<evidence type="ECO:0000256" key="2">
    <source>
        <dbReference type="ARBA" id="ARBA00022475"/>
    </source>
</evidence>
<evidence type="ECO:0000256" key="7">
    <source>
        <dbReference type="ARBA" id="ARBA00023008"/>
    </source>
</evidence>
<proteinExistence type="predicted"/>
<dbReference type="SUPFAM" id="SSF81296">
    <property type="entry name" value="E set domains"/>
    <property type="match status" value="1"/>
</dbReference>